<gene>
    <name evidence="1" type="ORF">PEVE_00011004</name>
</gene>
<organism evidence="1 2">
    <name type="scientific">Porites evermanni</name>
    <dbReference type="NCBI Taxonomy" id="104178"/>
    <lineage>
        <taxon>Eukaryota</taxon>
        <taxon>Metazoa</taxon>
        <taxon>Cnidaria</taxon>
        <taxon>Anthozoa</taxon>
        <taxon>Hexacorallia</taxon>
        <taxon>Scleractinia</taxon>
        <taxon>Fungiina</taxon>
        <taxon>Poritidae</taxon>
        <taxon>Porites</taxon>
    </lineage>
</organism>
<sequence>MSKPSPVVKDLGIWIDSAVTNHVSKLSSSCLYNLRGINRIKHHLENKTLCLIIKDLFFSRLFFLLFYKNISKLQLIQNFACRIILGIKKFVHSLPRANPLVG</sequence>
<dbReference type="Proteomes" id="UP001159427">
    <property type="component" value="Unassembled WGS sequence"/>
</dbReference>
<proteinExistence type="predicted"/>
<reference evidence="1 2" key="1">
    <citation type="submission" date="2022-05" db="EMBL/GenBank/DDBJ databases">
        <authorList>
            <consortium name="Genoscope - CEA"/>
            <person name="William W."/>
        </authorList>
    </citation>
    <scope>NUCLEOTIDE SEQUENCE [LARGE SCALE GENOMIC DNA]</scope>
</reference>
<evidence type="ECO:0000313" key="1">
    <source>
        <dbReference type="EMBL" id="CAH3021362.1"/>
    </source>
</evidence>
<name>A0ABN8LVQ7_9CNID</name>
<evidence type="ECO:0000313" key="2">
    <source>
        <dbReference type="Proteomes" id="UP001159427"/>
    </source>
</evidence>
<dbReference type="EMBL" id="CALNXI010000179">
    <property type="protein sequence ID" value="CAH3021362.1"/>
    <property type="molecule type" value="Genomic_DNA"/>
</dbReference>
<accession>A0ABN8LVQ7</accession>
<keyword evidence="2" id="KW-1185">Reference proteome</keyword>
<protein>
    <submittedName>
        <fullName evidence="1">Uncharacterized protein</fullName>
    </submittedName>
</protein>
<comment type="caution">
    <text evidence="1">The sequence shown here is derived from an EMBL/GenBank/DDBJ whole genome shotgun (WGS) entry which is preliminary data.</text>
</comment>